<reference evidence="4 5" key="1">
    <citation type="submission" date="2014-02" db="EMBL/GenBank/DDBJ databases">
        <title>Draft genome of Erwinia mallotivora strain BT-MARDI, a papaya dieback pathogen.</title>
        <authorList>
            <person name="Redzuan R."/>
            <person name="Abu Bakar N."/>
            <person name="Badrun R."/>
            <person name="Mohd Raih M.F."/>
            <person name="Rozano L."/>
            <person name="Mat Amin N."/>
        </authorList>
    </citation>
    <scope>NUCLEOTIDE SEQUENCE [LARGE SCALE GENOMIC DNA]</scope>
    <source>
        <strain evidence="4 5">BT-MARDI</strain>
    </source>
</reference>
<comment type="subcellular location">
    <subcellularLocation>
        <location evidence="1">Membrane</location>
        <topology evidence="1">Single-pass membrane protein</topology>
    </subcellularLocation>
</comment>
<dbReference type="SUPFAM" id="SSF117892">
    <property type="entry name" value="Band 7/SPFH domain"/>
    <property type="match status" value="1"/>
</dbReference>
<comment type="caution">
    <text evidence="4">The sequence shown here is derived from an EMBL/GenBank/DDBJ whole genome shotgun (WGS) entry which is preliminary data.</text>
</comment>
<organism evidence="4 5">
    <name type="scientific">Erwinia mallotivora</name>
    <dbReference type="NCBI Taxonomy" id="69222"/>
    <lineage>
        <taxon>Bacteria</taxon>
        <taxon>Pseudomonadati</taxon>
        <taxon>Pseudomonadota</taxon>
        <taxon>Gammaproteobacteria</taxon>
        <taxon>Enterobacterales</taxon>
        <taxon>Erwiniaceae</taxon>
        <taxon>Erwinia</taxon>
    </lineage>
</organism>
<keyword evidence="2" id="KW-0472">Membrane</keyword>
<dbReference type="Proteomes" id="UP000019918">
    <property type="component" value="Unassembled WGS sequence"/>
</dbReference>
<dbReference type="EMBL" id="JFHN01000056">
    <property type="protein sequence ID" value="EXU74573.1"/>
    <property type="molecule type" value="Genomic_DNA"/>
</dbReference>
<dbReference type="STRING" id="69222.BG55_15815"/>
<gene>
    <name evidence="4" type="ORF">BG55_15815</name>
</gene>
<dbReference type="AlphaFoldDB" id="A0A014N592"/>
<dbReference type="OrthoDB" id="9812991at2"/>
<dbReference type="GO" id="GO:0016020">
    <property type="term" value="C:membrane"/>
    <property type="evidence" value="ECO:0007669"/>
    <property type="project" value="UniProtKB-SubCell"/>
</dbReference>
<dbReference type="InterPro" id="IPR036013">
    <property type="entry name" value="Band_7/SPFH_dom_sf"/>
</dbReference>
<dbReference type="Gene3D" id="3.30.479.30">
    <property type="entry name" value="Band 7 domain"/>
    <property type="match status" value="1"/>
</dbReference>
<sequence>MLERNKKRIIIPGILFITLVLVLSGCFTISEGERGVLLRYGKIIRVTDPGLGFKIPLIEKVHKISIQKQAMLFENIQSYSRDQQPATLSVSVNFHIPSSEVRNLYTSYLTVESLKERLIARKIPAQVEIIFGQHTALSAVQHRQMLIQDVQNALKNNITGPVIIDSVQIEGINFSADYENSIEDRMKAEVAIATHKQNLETARIEAQIAVTQAQALADSQLVSAKAEAESIKLKGAAEAEAIRLRAEALQNNSQLTALTAAERWDGKLPATMLPDSSVPFIAVK</sequence>
<dbReference type="InterPro" id="IPR001107">
    <property type="entry name" value="Band_7"/>
</dbReference>
<keyword evidence="2" id="KW-0812">Transmembrane</keyword>
<evidence type="ECO:0000256" key="1">
    <source>
        <dbReference type="ARBA" id="ARBA00004167"/>
    </source>
</evidence>
<name>A0A014N592_9GAMM</name>
<protein>
    <recommendedName>
        <fullName evidence="3">Band 7 domain-containing protein</fullName>
    </recommendedName>
</protein>
<dbReference type="InterPro" id="IPR000163">
    <property type="entry name" value="Prohibitin"/>
</dbReference>
<accession>A0A014N592</accession>
<evidence type="ECO:0000313" key="5">
    <source>
        <dbReference type="Proteomes" id="UP000019918"/>
    </source>
</evidence>
<feature type="domain" description="Band 7" evidence="3">
    <location>
        <begin position="24"/>
        <end position="186"/>
    </location>
</feature>
<dbReference type="RefSeq" id="WP_034939025.1">
    <property type="nucleotide sequence ID" value="NZ_JFHN01000056.1"/>
</dbReference>
<dbReference type="Pfam" id="PF01145">
    <property type="entry name" value="Band_7"/>
    <property type="match status" value="1"/>
</dbReference>
<dbReference type="PANTHER" id="PTHR42911">
    <property type="entry name" value="MODULATOR OF FTSH PROTEASE HFLC"/>
    <property type="match status" value="1"/>
</dbReference>
<feature type="transmembrane region" description="Helical" evidence="2">
    <location>
        <begin position="9"/>
        <end position="30"/>
    </location>
</feature>
<evidence type="ECO:0000259" key="3">
    <source>
        <dbReference type="SMART" id="SM00244"/>
    </source>
</evidence>
<dbReference type="PROSITE" id="PS51257">
    <property type="entry name" value="PROKAR_LIPOPROTEIN"/>
    <property type="match status" value="1"/>
</dbReference>
<dbReference type="SMART" id="SM00244">
    <property type="entry name" value="PHB"/>
    <property type="match status" value="1"/>
</dbReference>
<keyword evidence="2" id="KW-1133">Transmembrane helix</keyword>
<dbReference type="PATRIC" id="fig|69222.5.peg.3226"/>
<dbReference type="CDD" id="cd03401">
    <property type="entry name" value="SPFH_prohibitin"/>
    <property type="match status" value="1"/>
</dbReference>
<evidence type="ECO:0000256" key="2">
    <source>
        <dbReference type="SAM" id="Phobius"/>
    </source>
</evidence>
<evidence type="ECO:0000313" key="4">
    <source>
        <dbReference type="EMBL" id="EXU74573.1"/>
    </source>
</evidence>
<keyword evidence="5" id="KW-1185">Reference proteome</keyword>
<dbReference type="PANTHER" id="PTHR42911:SF2">
    <property type="entry name" value="PROHIBITIN FAMILY PROTEIN"/>
    <property type="match status" value="1"/>
</dbReference>
<proteinExistence type="predicted"/>